<dbReference type="PROSITE" id="PS01081">
    <property type="entry name" value="HTH_TETR_1"/>
    <property type="match status" value="1"/>
</dbReference>
<dbReference type="InterPro" id="IPR023772">
    <property type="entry name" value="DNA-bd_HTH_TetR-type_CS"/>
</dbReference>
<dbReference type="RefSeq" id="WP_185050233.1">
    <property type="nucleotide sequence ID" value="NZ_BAABIX010000010.1"/>
</dbReference>
<dbReference type="InterPro" id="IPR009057">
    <property type="entry name" value="Homeodomain-like_sf"/>
</dbReference>
<dbReference type="PRINTS" id="PR00400">
    <property type="entry name" value="TETREPRESSOR"/>
</dbReference>
<dbReference type="SUPFAM" id="SSF46689">
    <property type="entry name" value="Homeodomain-like"/>
    <property type="match status" value="1"/>
</dbReference>
<evidence type="ECO:0000256" key="4">
    <source>
        <dbReference type="ARBA" id="ARBA00023163"/>
    </source>
</evidence>
<proteinExistence type="predicted"/>
<evidence type="ECO:0000259" key="6">
    <source>
        <dbReference type="PROSITE" id="PS50977"/>
    </source>
</evidence>
<dbReference type="Gene3D" id="1.10.10.60">
    <property type="entry name" value="Homeodomain-like"/>
    <property type="match status" value="1"/>
</dbReference>
<dbReference type="InterPro" id="IPR050109">
    <property type="entry name" value="HTH-type_TetR-like_transc_reg"/>
</dbReference>
<sequence length="257" mass="27882">MVGKQQYATVWAREAAEGARRAAQTAPAGLNRTQIVRAALEILDAEGLDSLSMRRLGTKLGVGATSLYWYVANKGELIDLAMDEVYGEVALPPAAGIGWREAAKVFAHSLHRTLLRHPWATRILGARPAMGPNAMDLSERAMALFEDAGFTGTDIDYALSTVMSFTLGLSVSEASWAETLKSSRMSDDEWMAQHTEALRTALAGRPRLAAIHAKLLAEDGPPARQARFDYGLDAILDGLAARLDARRQEPAHAEDVR</sequence>
<dbReference type="PANTHER" id="PTHR30055:SF151">
    <property type="entry name" value="TRANSCRIPTIONAL REGULATORY PROTEIN"/>
    <property type="match status" value="1"/>
</dbReference>
<dbReference type="InterPro" id="IPR004111">
    <property type="entry name" value="Repressor_TetR_C"/>
</dbReference>
<dbReference type="SUPFAM" id="SSF48498">
    <property type="entry name" value="Tetracyclin repressor-like, C-terminal domain"/>
    <property type="match status" value="1"/>
</dbReference>
<dbReference type="PANTHER" id="PTHR30055">
    <property type="entry name" value="HTH-TYPE TRANSCRIPTIONAL REGULATOR RUTR"/>
    <property type="match status" value="1"/>
</dbReference>
<dbReference type="InterPro" id="IPR003012">
    <property type="entry name" value="Tet_transcr_reg_TetR"/>
</dbReference>
<reference evidence="7 8" key="1">
    <citation type="submission" date="2020-08" db="EMBL/GenBank/DDBJ databases">
        <title>Genomic Encyclopedia of Type Strains, Phase IV (KMG-IV): sequencing the most valuable type-strain genomes for metagenomic binning, comparative biology and taxonomic classification.</title>
        <authorList>
            <person name="Goeker M."/>
        </authorList>
    </citation>
    <scope>NUCLEOTIDE SEQUENCE [LARGE SCALE GENOMIC DNA]</scope>
    <source>
        <strain evidence="7 8">DSM 45615</strain>
    </source>
</reference>
<feature type="domain" description="HTH tetR-type" evidence="6">
    <location>
        <begin position="29"/>
        <end position="89"/>
    </location>
</feature>
<dbReference type="GO" id="GO:0003700">
    <property type="term" value="F:DNA-binding transcription factor activity"/>
    <property type="evidence" value="ECO:0007669"/>
    <property type="project" value="TreeGrafter"/>
</dbReference>
<keyword evidence="1" id="KW-0678">Repressor</keyword>
<keyword evidence="2" id="KW-0805">Transcription regulation</keyword>
<gene>
    <name evidence="7" type="ORF">HNP84_003030</name>
</gene>
<dbReference type="GO" id="GO:0046677">
    <property type="term" value="P:response to antibiotic"/>
    <property type="evidence" value="ECO:0007669"/>
    <property type="project" value="InterPro"/>
</dbReference>
<dbReference type="InterPro" id="IPR001647">
    <property type="entry name" value="HTH_TetR"/>
</dbReference>
<dbReference type="EMBL" id="JACHGN010000005">
    <property type="protein sequence ID" value="MBB5133309.1"/>
    <property type="molecule type" value="Genomic_DNA"/>
</dbReference>
<dbReference type="Pfam" id="PF00440">
    <property type="entry name" value="TetR_N"/>
    <property type="match status" value="1"/>
</dbReference>
<name>A0A840P2V1_9ACTN</name>
<organism evidence="7 8">
    <name type="scientific">Thermocatellispora tengchongensis</name>
    <dbReference type="NCBI Taxonomy" id="1073253"/>
    <lineage>
        <taxon>Bacteria</taxon>
        <taxon>Bacillati</taxon>
        <taxon>Actinomycetota</taxon>
        <taxon>Actinomycetes</taxon>
        <taxon>Streptosporangiales</taxon>
        <taxon>Streptosporangiaceae</taxon>
        <taxon>Thermocatellispora</taxon>
    </lineage>
</organism>
<keyword evidence="3 5" id="KW-0238">DNA-binding</keyword>
<dbReference type="InterPro" id="IPR036271">
    <property type="entry name" value="Tet_transcr_reg_TetR-rel_C_sf"/>
</dbReference>
<protein>
    <submittedName>
        <fullName evidence="7">AcrR family transcriptional regulator</fullName>
    </submittedName>
</protein>
<keyword evidence="8" id="KW-1185">Reference proteome</keyword>
<evidence type="ECO:0000313" key="7">
    <source>
        <dbReference type="EMBL" id="MBB5133309.1"/>
    </source>
</evidence>
<evidence type="ECO:0000256" key="2">
    <source>
        <dbReference type="ARBA" id="ARBA00023015"/>
    </source>
</evidence>
<comment type="caution">
    <text evidence="7">The sequence shown here is derived from an EMBL/GenBank/DDBJ whole genome shotgun (WGS) entry which is preliminary data.</text>
</comment>
<evidence type="ECO:0000256" key="1">
    <source>
        <dbReference type="ARBA" id="ARBA00022491"/>
    </source>
</evidence>
<dbReference type="Gene3D" id="1.10.357.10">
    <property type="entry name" value="Tetracycline Repressor, domain 2"/>
    <property type="match status" value="1"/>
</dbReference>
<evidence type="ECO:0000313" key="8">
    <source>
        <dbReference type="Proteomes" id="UP000578449"/>
    </source>
</evidence>
<dbReference type="Proteomes" id="UP000578449">
    <property type="component" value="Unassembled WGS sequence"/>
</dbReference>
<dbReference type="GO" id="GO:0045892">
    <property type="term" value="P:negative regulation of DNA-templated transcription"/>
    <property type="evidence" value="ECO:0007669"/>
    <property type="project" value="InterPro"/>
</dbReference>
<dbReference type="Pfam" id="PF02909">
    <property type="entry name" value="TetR_C_1"/>
    <property type="match status" value="1"/>
</dbReference>
<accession>A0A840P2V1</accession>
<dbReference type="AlphaFoldDB" id="A0A840P2V1"/>
<evidence type="ECO:0000256" key="3">
    <source>
        <dbReference type="ARBA" id="ARBA00023125"/>
    </source>
</evidence>
<keyword evidence="4" id="KW-0804">Transcription</keyword>
<dbReference type="PROSITE" id="PS50977">
    <property type="entry name" value="HTH_TETR_2"/>
    <property type="match status" value="1"/>
</dbReference>
<dbReference type="GO" id="GO:0000976">
    <property type="term" value="F:transcription cis-regulatory region binding"/>
    <property type="evidence" value="ECO:0007669"/>
    <property type="project" value="TreeGrafter"/>
</dbReference>
<feature type="DNA-binding region" description="H-T-H motif" evidence="5">
    <location>
        <begin position="52"/>
        <end position="71"/>
    </location>
</feature>
<evidence type="ECO:0000256" key="5">
    <source>
        <dbReference type="PROSITE-ProRule" id="PRU00335"/>
    </source>
</evidence>